<dbReference type="Gene3D" id="3.90.226.10">
    <property type="entry name" value="2-enoyl-CoA Hydratase, Chain A, domain 1"/>
    <property type="match status" value="1"/>
</dbReference>
<dbReference type="Pfam" id="PF00378">
    <property type="entry name" value="ECH_1"/>
    <property type="match status" value="1"/>
</dbReference>
<dbReference type="EMBL" id="LLXZ01000057">
    <property type="protein sequence ID" value="KRR10677.1"/>
    <property type="molecule type" value="Genomic_DNA"/>
</dbReference>
<dbReference type="RefSeq" id="WP_057834972.1">
    <property type="nucleotide sequence ID" value="NZ_LLXZ01000057.1"/>
</dbReference>
<protein>
    <submittedName>
        <fullName evidence="1">Enoyl-CoA hydratase</fullName>
    </submittedName>
</protein>
<dbReference type="OrthoDB" id="8640486at2"/>
<dbReference type="PANTHER" id="PTHR11941:SF54">
    <property type="entry name" value="ENOYL-COA HYDRATASE, MITOCHONDRIAL"/>
    <property type="match status" value="1"/>
</dbReference>
<dbReference type="AlphaFoldDB" id="A0A0R3LYG3"/>
<dbReference type="Proteomes" id="UP000050863">
    <property type="component" value="Unassembled WGS sequence"/>
</dbReference>
<dbReference type="InterPro" id="IPR029045">
    <property type="entry name" value="ClpP/crotonase-like_dom_sf"/>
</dbReference>
<gene>
    <name evidence="1" type="ORF">CQ12_19625</name>
</gene>
<dbReference type="GO" id="GO:0006635">
    <property type="term" value="P:fatty acid beta-oxidation"/>
    <property type="evidence" value="ECO:0007669"/>
    <property type="project" value="TreeGrafter"/>
</dbReference>
<keyword evidence="2" id="KW-1185">Reference proteome</keyword>
<evidence type="ECO:0000313" key="1">
    <source>
        <dbReference type="EMBL" id="KRR10677.1"/>
    </source>
</evidence>
<dbReference type="SUPFAM" id="SSF52096">
    <property type="entry name" value="ClpP/crotonase"/>
    <property type="match status" value="1"/>
</dbReference>
<proteinExistence type="predicted"/>
<evidence type="ECO:0000313" key="2">
    <source>
        <dbReference type="Proteomes" id="UP000050863"/>
    </source>
</evidence>
<reference evidence="1 2" key="1">
    <citation type="submission" date="2014-03" db="EMBL/GenBank/DDBJ databases">
        <title>Bradyrhizobium valentinum sp. nov., isolated from effective nodules of Lupinus mariae-josephae, a lupine endemic of basic-lime soils in Eastern Spain.</title>
        <authorList>
            <person name="Duran D."/>
            <person name="Rey L."/>
            <person name="Navarro A."/>
            <person name="Busquets A."/>
            <person name="Imperial J."/>
            <person name="Ruiz-Argueso T."/>
        </authorList>
    </citation>
    <scope>NUCLEOTIDE SEQUENCE [LARGE SCALE GENOMIC DNA]</scope>
    <source>
        <strain evidence="1 2">PAC68</strain>
    </source>
</reference>
<dbReference type="GO" id="GO:0003824">
    <property type="term" value="F:catalytic activity"/>
    <property type="evidence" value="ECO:0007669"/>
    <property type="project" value="UniProtKB-ARBA"/>
</dbReference>
<dbReference type="InterPro" id="IPR001753">
    <property type="entry name" value="Enoyl-CoA_hydra/iso"/>
</dbReference>
<accession>A0A0R3LYG3</accession>
<sequence length="265" mass="28959">MPWTIDRRHPHVAVVTMNTNKVNAQNPAFFADLHAAFDRLEAEFADCAVVLTGSGAAFSAGLDLDHHFPLFASRSLKEIDAWFEAYRATNLRLFTYPRPTVAAINGHAYAGGLITALDCDHRIAAEGPLQFSLNEVPIGIPMPAVYCEIIKHAVGPRAAFELTLFGQIYDLPAASRSGIVQETTAPDALLNAAVAWAALVPPDCYTAYAFSKRALQATTMAAIDQAGRLDRDWLSRGMSDPGSIQAHARRYRELKGREITWPLPV</sequence>
<dbReference type="PANTHER" id="PTHR11941">
    <property type="entry name" value="ENOYL-COA HYDRATASE-RELATED"/>
    <property type="match status" value="1"/>
</dbReference>
<dbReference type="CDD" id="cd06558">
    <property type="entry name" value="crotonase-like"/>
    <property type="match status" value="1"/>
</dbReference>
<dbReference type="STRING" id="280332.CQ12_19625"/>
<comment type="caution">
    <text evidence="1">The sequence shown here is derived from an EMBL/GenBank/DDBJ whole genome shotgun (WGS) entry which is preliminary data.</text>
</comment>
<name>A0A0R3LYG3_9BRAD</name>
<organism evidence="1 2">
    <name type="scientific">Bradyrhizobium jicamae</name>
    <dbReference type="NCBI Taxonomy" id="280332"/>
    <lineage>
        <taxon>Bacteria</taxon>
        <taxon>Pseudomonadati</taxon>
        <taxon>Pseudomonadota</taxon>
        <taxon>Alphaproteobacteria</taxon>
        <taxon>Hyphomicrobiales</taxon>
        <taxon>Nitrobacteraceae</taxon>
        <taxon>Bradyrhizobium</taxon>
    </lineage>
</organism>